<keyword evidence="9" id="KW-1185">Reference proteome</keyword>
<evidence type="ECO:0000259" key="7">
    <source>
        <dbReference type="Pfam" id="PF09851"/>
    </source>
</evidence>
<feature type="domain" description="SHOCT" evidence="7">
    <location>
        <begin position="80"/>
        <end position="105"/>
    </location>
</feature>
<feature type="domain" description="TM2" evidence="6">
    <location>
        <begin position="2"/>
        <end position="51"/>
    </location>
</feature>
<evidence type="ECO:0000256" key="1">
    <source>
        <dbReference type="ARBA" id="ARBA00004141"/>
    </source>
</evidence>
<evidence type="ECO:0000259" key="6">
    <source>
        <dbReference type="Pfam" id="PF05154"/>
    </source>
</evidence>
<gene>
    <name evidence="8" type="ORF">GCM10023210_30660</name>
</gene>
<comment type="subcellular location">
    <subcellularLocation>
        <location evidence="1">Membrane</location>
        <topology evidence="1">Multi-pass membrane protein</topology>
    </subcellularLocation>
</comment>
<keyword evidence="3 5" id="KW-1133">Transmembrane helix</keyword>
<proteinExistence type="predicted"/>
<evidence type="ECO:0000256" key="3">
    <source>
        <dbReference type="ARBA" id="ARBA00022989"/>
    </source>
</evidence>
<accession>A0ABP9MK05</accession>
<evidence type="ECO:0000313" key="9">
    <source>
        <dbReference type="Proteomes" id="UP001500353"/>
    </source>
</evidence>
<dbReference type="InterPro" id="IPR018649">
    <property type="entry name" value="SHOCT"/>
</dbReference>
<reference evidence="9" key="1">
    <citation type="journal article" date="2019" name="Int. J. Syst. Evol. Microbiol.">
        <title>The Global Catalogue of Microorganisms (GCM) 10K type strain sequencing project: providing services to taxonomists for standard genome sequencing and annotation.</title>
        <authorList>
            <consortium name="The Broad Institute Genomics Platform"/>
            <consortium name="The Broad Institute Genome Sequencing Center for Infectious Disease"/>
            <person name="Wu L."/>
            <person name="Ma J."/>
        </authorList>
    </citation>
    <scope>NUCLEOTIDE SEQUENCE [LARGE SCALE GENOMIC DNA]</scope>
    <source>
        <strain evidence="9">JCM 18019</strain>
    </source>
</reference>
<dbReference type="EMBL" id="BAABHX010000005">
    <property type="protein sequence ID" value="GAA5096647.1"/>
    <property type="molecule type" value="Genomic_DNA"/>
</dbReference>
<dbReference type="Pfam" id="PF05154">
    <property type="entry name" value="TM2"/>
    <property type="match status" value="1"/>
</dbReference>
<dbReference type="Pfam" id="PF09851">
    <property type="entry name" value="SHOCT"/>
    <property type="match status" value="1"/>
</dbReference>
<sequence>MKDKITAGLFALLLGGFGVHKFYLNKPVQGIIYILFFWTFIPALIALVEGIIYLTMDDNTFNLKYNEGRSKPISFSSNVDELEKLAKLRNSGAISEQEYNTLKERMFNL</sequence>
<dbReference type="InterPro" id="IPR007829">
    <property type="entry name" value="TM2"/>
</dbReference>
<comment type="caution">
    <text evidence="8">The sequence shown here is derived from an EMBL/GenBank/DDBJ whole genome shotgun (WGS) entry which is preliminary data.</text>
</comment>
<organism evidence="8 9">
    <name type="scientific">Chryseobacterium ginsengisoli</name>
    <dbReference type="NCBI Taxonomy" id="363853"/>
    <lineage>
        <taxon>Bacteria</taxon>
        <taxon>Pseudomonadati</taxon>
        <taxon>Bacteroidota</taxon>
        <taxon>Flavobacteriia</taxon>
        <taxon>Flavobacteriales</taxon>
        <taxon>Weeksellaceae</taxon>
        <taxon>Chryseobacterium group</taxon>
        <taxon>Chryseobacterium</taxon>
    </lineage>
</organism>
<dbReference type="Proteomes" id="UP001500353">
    <property type="component" value="Unassembled WGS sequence"/>
</dbReference>
<evidence type="ECO:0000256" key="4">
    <source>
        <dbReference type="ARBA" id="ARBA00023136"/>
    </source>
</evidence>
<protein>
    <submittedName>
        <fullName evidence="8">TM2 domain-containing protein</fullName>
    </submittedName>
</protein>
<keyword evidence="4 5" id="KW-0472">Membrane</keyword>
<name>A0ABP9MK05_9FLAO</name>
<evidence type="ECO:0000256" key="2">
    <source>
        <dbReference type="ARBA" id="ARBA00022692"/>
    </source>
</evidence>
<evidence type="ECO:0000256" key="5">
    <source>
        <dbReference type="SAM" id="Phobius"/>
    </source>
</evidence>
<keyword evidence="2 5" id="KW-0812">Transmembrane</keyword>
<dbReference type="RefSeq" id="WP_345205911.1">
    <property type="nucleotide sequence ID" value="NZ_BAABHX010000005.1"/>
</dbReference>
<evidence type="ECO:0000313" key="8">
    <source>
        <dbReference type="EMBL" id="GAA5096647.1"/>
    </source>
</evidence>
<feature type="transmembrane region" description="Helical" evidence="5">
    <location>
        <begin position="31"/>
        <end position="54"/>
    </location>
</feature>